<protein>
    <submittedName>
        <fullName evidence="1">Uncharacterized protein</fullName>
    </submittedName>
</protein>
<evidence type="ECO:0000313" key="1">
    <source>
        <dbReference type="EMBL" id="CAF0931201.1"/>
    </source>
</evidence>
<dbReference type="Proteomes" id="UP000677228">
    <property type="component" value="Unassembled WGS sequence"/>
</dbReference>
<reference evidence="1" key="1">
    <citation type="submission" date="2021-02" db="EMBL/GenBank/DDBJ databases">
        <authorList>
            <person name="Nowell W R."/>
        </authorList>
    </citation>
    <scope>NUCLEOTIDE SEQUENCE</scope>
</reference>
<accession>A0A8S2DMZ3</accession>
<dbReference type="AlphaFoldDB" id="A0A8S2DMZ3"/>
<evidence type="ECO:0000313" key="3">
    <source>
        <dbReference type="Proteomes" id="UP000677228"/>
    </source>
</evidence>
<sequence>MIINYHDVHQTYLCLTKDKRTVNNDQLYSVTDLLSDNSHQHQLEDDHWNYLNHLMLDEMYDGLHVLKRVALVLKDELKEHTNIEINFICVYFTISSTTEDIVIRHIK</sequence>
<proteinExistence type="predicted"/>
<dbReference type="EMBL" id="CAJNOK010004253">
    <property type="protein sequence ID" value="CAF0931201.1"/>
    <property type="molecule type" value="Genomic_DNA"/>
</dbReference>
<dbReference type="Proteomes" id="UP000682733">
    <property type="component" value="Unassembled WGS sequence"/>
</dbReference>
<gene>
    <name evidence="1" type="ORF">OVA965_LOCUS11157</name>
    <name evidence="2" type="ORF">TMI583_LOCUS11153</name>
</gene>
<evidence type="ECO:0000313" key="2">
    <source>
        <dbReference type="EMBL" id="CAF3707709.1"/>
    </source>
</evidence>
<name>A0A8S2DMZ3_9BILA</name>
<organism evidence="1 3">
    <name type="scientific">Didymodactylos carnosus</name>
    <dbReference type="NCBI Taxonomy" id="1234261"/>
    <lineage>
        <taxon>Eukaryota</taxon>
        <taxon>Metazoa</taxon>
        <taxon>Spiralia</taxon>
        <taxon>Gnathifera</taxon>
        <taxon>Rotifera</taxon>
        <taxon>Eurotatoria</taxon>
        <taxon>Bdelloidea</taxon>
        <taxon>Philodinida</taxon>
        <taxon>Philodinidae</taxon>
        <taxon>Didymodactylos</taxon>
    </lineage>
</organism>
<dbReference type="EMBL" id="CAJOBA010004255">
    <property type="protein sequence ID" value="CAF3707709.1"/>
    <property type="molecule type" value="Genomic_DNA"/>
</dbReference>
<comment type="caution">
    <text evidence="1">The sequence shown here is derived from an EMBL/GenBank/DDBJ whole genome shotgun (WGS) entry which is preliminary data.</text>
</comment>